<evidence type="ECO:0000313" key="2">
    <source>
        <dbReference type="EMBL" id="OYO25142.1"/>
    </source>
</evidence>
<organism evidence="2 3">
    <name type="scientific">Enemella dayhoffiae</name>
    <dbReference type="NCBI Taxonomy" id="2016507"/>
    <lineage>
        <taxon>Bacteria</taxon>
        <taxon>Bacillati</taxon>
        <taxon>Actinomycetota</taxon>
        <taxon>Actinomycetes</taxon>
        <taxon>Propionibacteriales</taxon>
        <taxon>Propionibacteriaceae</taxon>
        <taxon>Enemella</taxon>
    </lineage>
</organism>
<reference evidence="2 3" key="1">
    <citation type="submission" date="2017-07" db="EMBL/GenBank/DDBJ databases">
        <title>Draft whole genome sequences of clinical Proprionibacteriaceae strains.</title>
        <authorList>
            <person name="Bernier A.-M."/>
            <person name="Bernard K."/>
            <person name="Domingo M.-C."/>
        </authorList>
    </citation>
    <scope>NUCLEOTIDE SEQUENCE [LARGE SCALE GENOMIC DNA]</scope>
    <source>
        <strain evidence="2 3">NML 130396</strain>
    </source>
</reference>
<keyword evidence="3" id="KW-1185">Reference proteome</keyword>
<keyword evidence="2" id="KW-0808">Transferase</keyword>
<accession>A0A255HCI1</accession>
<comment type="caution">
    <text evidence="2">The sequence shown here is derived from an EMBL/GenBank/DDBJ whole genome shotgun (WGS) entry which is preliminary data.</text>
</comment>
<dbReference type="SUPFAM" id="SSF159894">
    <property type="entry name" value="YgaC/TfoX-N like"/>
    <property type="match status" value="1"/>
</dbReference>
<dbReference type="Proteomes" id="UP000216311">
    <property type="component" value="Unassembled WGS sequence"/>
</dbReference>
<dbReference type="EMBL" id="NMVQ01000001">
    <property type="protein sequence ID" value="OYO25142.1"/>
    <property type="molecule type" value="Genomic_DNA"/>
</dbReference>
<name>A0A255HCI1_9ACTN</name>
<proteinExistence type="predicted"/>
<dbReference type="RefSeq" id="WP_094362349.1">
    <property type="nucleotide sequence ID" value="NZ_NMVQ01000001.1"/>
</dbReference>
<dbReference type="OrthoDB" id="214902at2"/>
<sequence length="120" mass="13110">MAYDEEMAERMRAAVSEEPNVTELKMFGGLAFLINGNMAACAANAGTLMLRVPPDSGGELAEQPGVEPVEMQGRLMTGWLYVSPELLETEESLGRWLQLGVEYARSLPPKVRRPGSRAGR</sequence>
<protein>
    <submittedName>
        <fullName evidence="2">RNA methyltransferase</fullName>
    </submittedName>
</protein>
<evidence type="ECO:0000313" key="3">
    <source>
        <dbReference type="Proteomes" id="UP000216311"/>
    </source>
</evidence>
<dbReference type="AlphaFoldDB" id="A0A255HCI1"/>
<dbReference type="GO" id="GO:0008168">
    <property type="term" value="F:methyltransferase activity"/>
    <property type="evidence" value="ECO:0007669"/>
    <property type="project" value="UniProtKB-KW"/>
</dbReference>
<evidence type="ECO:0000259" key="1">
    <source>
        <dbReference type="Pfam" id="PF04993"/>
    </source>
</evidence>
<dbReference type="Pfam" id="PF04993">
    <property type="entry name" value="TfoX_N"/>
    <property type="match status" value="1"/>
</dbReference>
<dbReference type="GO" id="GO:0032259">
    <property type="term" value="P:methylation"/>
    <property type="evidence" value="ECO:0007669"/>
    <property type="project" value="UniProtKB-KW"/>
</dbReference>
<dbReference type="InterPro" id="IPR007076">
    <property type="entry name" value="TfoX_N"/>
</dbReference>
<dbReference type="Gene3D" id="3.30.1460.30">
    <property type="entry name" value="YgaC/TfoX-N like chaperone"/>
    <property type="match status" value="1"/>
</dbReference>
<gene>
    <name evidence="2" type="ORF">CGZ93_01405</name>
</gene>
<keyword evidence="2" id="KW-0489">Methyltransferase</keyword>
<feature type="domain" description="TfoX N-terminal" evidence="1">
    <location>
        <begin position="17"/>
        <end position="102"/>
    </location>
</feature>